<organism evidence="1 2">
    <name type="scientific">Amycolatopsis pretoriensis</name>
    <dbReference type="NCBI Taxonomy" id="218821"/>
    <lineage>
        <taxon>Bacteria</taxon>
        <taxon>Bacillati</taxon>
        <taxon>Actinomycetota</taxon>
        <taxon>Actinomycetes</taxon>
        <taxon>Pseudonocardiales</taxon>
        <taxon>Pseudonocardiaceae</taxon>
        <taxon>Amycolatopsis</taxon>
    </lineage>
</organism>
<reference evidence="2" key="1">
    <citation type="submission" date="2016-10" db="EMBL/GenBank/DDBJ databases">
        <authorList>
            <person name="Varghese N."/>
            <person name="Submissions S."/>
        </authorList>
    </citation>
    <scope>NUCLEOTIDE SEQUENCE [LARGE SCALE GENOMIC DNA]</scope>
    <source>
        <strain evidence="2">DSM 44654</strain>
    </source>
</reference>
<dbReference type="InterPro" id="IPR036388">
    <property type="entry name" value="WH-like_DNA-bd_sf"/>
</dbReference>
<accession>A0A1H5QF14</accession>
<evidence type="ECO:0000313" key="1">
    <source>
        <dbReference type="EMBL" id="SEF24722.1"/>
    </source>
</evidence>
<dbReference type="InterPro" id="IPR036390">
    <property type="entry name" value="WH_DNA-bd_sf"/>
</dbReference>
<dbReference type="AlphaFoldDB" id="A0A1H5QF14"/>
<dbReference type="EMBL" id="FNUJ01000002">
    <property type="protein sequence ID" value="SEF24722.1"/>
    <property type="molecule type" value="Genomic_DNA"/>
</dbReference>
<sequence>MPAFQRELDPLLLLPVRLFIACLLADMRWCEDVTVQGVLGLSERKFAPHVERLRVAGYLESQTEGRRVKLRLTTLGLDRLTEHVKVLNRVASTAAELVAAQRAALRPPDRL</sequence>
<evidence type="ECO:0008006" key="3">
    <source>
        <dbReference type="Google" id="ProtNLM"/>
    </source>
</evidence>
<name>A0A1H5QF14_9PSEU</name>
<protein>
    <recommendedName>
        <fullName evidence="3">Winged helix DNA-binding domain-containing protein</fullName>
    </recommendedName>
</protein>
<dbReference type="Gene3D" id="1.10.10.10">
    <property type="entry name" value="Winged helix-like DNA-binding domain superfamily/Winged helix DNA-binding domain"/>
    <property type="match status" value="1"/>
</dbReference>
<dbReference type="Proteomes" id="UP000198878">
    <property type="component" value="Unassembled WGS sequence"/>
</dbReference>
<keyword evidence="2" id="KW-1185">Reference proteome</keyword>
<gene>
    <name evidence="1" type="ORF">SAMN05421837_102832</name>
</gene>
<proteinExistence type="predicted"/>
<evidence type="ECO:0000313" key="2">
    <source>
        <dbReference type="Proteomes" id="UP000198878"/>
    </source>
</evidence>
<dbReference type="RefSeq" id="WP_244180159.1">
    <property type="nucleotide sequence ID" value="NZ_FNUJ01000002.1"/>
</dbReference>
<dbReference type="SUPFAM" id="SSF46785">
    <property type="entry name" value="Winged helix' DNA-binding domain"/>
    <property type="match status" value="1"/>
</dbReference>
<dbReference type="STRING" id="218821.SAMN05421837_102832"/>